<sequence length="469" mass="53573">MDRTETICHVLPSIEEFLDIQAIVRLSWSCKAFRGMIVDETSGKVKVSHYSDELVGESSGVDALNSIYWPSLIKLKILFPFPMAKATFNGDTYFARNRHMNEFPILAVAVSYAYNLEELTFNVSPCVLFEDNGSLDATYNIFFENLTRSCKKLRKLVILNIFLPDQYNPASLSHSVSLYSPTFFNALIGRQRRDGSFTGLLSSRMCTLEEVALNIGSSPSSSDNPTVVYDLFSQIIALQQLKKCDIQLDLFTSRTLNCILECSEHIVASRFHSNALEHFSLLCPRNGRDFIHSDRARSISSLLSLFNNCHRLNTFFLDVPEDFWNSNHHQIAGIESVDALRTNVLIGKPFLNAISVRFDGYVDSGEGIFDHIVDFVRSRDSEAKLYVKFLDIGATECMEGMLDVRERLVPTDEDAEEIDAADEVEHGNRQDLHAIFRYQLEEYSDIRWCFREDRYGYDFVINKCGYRQK</sequence>
<dbReference type="AlphaFoldDB" id="B8C499"/>
<dbReference type="PaxDb" id="35128-Thaps23232"/>
<name>B8C499_THAPS</name>
<dbReference type="GeneID" id="7442755"/>
<dbReference type="KEGG" id="tps:THAPSDRAFT_23232"/>
<accession>B8C499</accession>
<protein>
    <recommendedName>
        <fullName evidence="3">F-box domain-containing protein</fullName>
    </recommendedName>
</protein>
<keyword evidence="2" id="KW-1185">Reference proteome</keyword>
<dbReference type="RefSeq" id="XP_002291578.1">
    <property type="nucleotide sequence ID" value="XM_002291542.1"/>
</dbReference>
<dbReference type="HOGENOM" id="CLU_583324_0_0_1"/>
<reference evidence="1 2" key="2">
    <citation type="journal article" date="2008" name="Nature">
        <title>The Phaeodactylum genome reveals the evolutionary history of diatom genomes.</title>
        <authorList>
            <person name="Bowler C."/>
            <person name="Allen A.E."/>
            <person name="Badger J.H."/>
            <person name="Grimwood J."/>
            <person name="Jabbari K."/>
            <person name="Kuo A."/>
            <person name="Maheswari U."/>
            <person name="Martens C."/>
            <person name="Maumus F."/>
            <person name="Otillar R.P."/>
            <person name="Rayko E."/>
            <person name="Salamov A."/>
            <person name="Vandepoele K."/>
            <person name="Beszteri B."/>
            <person name="Gruber A."/>
            <person name="Heijde M."/>
            <person name="Katinka M."/>
            <person name="Mock T."/>
            <person name="Valentin K."/>
            <person name="Verret F."/>
            <person name="Berges J.A."/>
            <person name="Brownlee C."/>
            <person name="Cadoret J.P."/>
            <person name="Chiovitti A."/>
            <person name="Choi C.J."/>
            <person name="Coesel S."/>
            <person name="De Martino A."/>
            <person name="Detter J.C."/>
            <person name="Durkin C."/>
            <person name="Falciatore A."/>
            <person name="Fournet J."/>
            <person name="Haruta M."/>
            <person name="Huysman M.J."/>
            <person name="Jenkins B.D."/>
            <person name="Jiroutova K."/>
            <person name="Jorgensen R.E."/>
            <person name="Joubert Y."/>
            <person name="Kaplan A."/>
            <person name="Kroger N."/>
            <person name="Kroth P.G."/>
            <person name="La Roche J."/>
            <person name="Lindquist E."/>
            <person name="Lommer M."/>
            <person name="Martin-Jezequel V."/>
            <person name="Lopez P.J."/>
            <person name="Lucas S."/>
            <person name="Mangogna M."/>
            <person name="McGinnis K."/>
            <person name="Medlin L.K."/>
            <person name="Montsant A."/>
            <person name="Oudot-Le Secq M.P."/>
            <person name="Napoli C."/>
            <person name="Obornik M."/>
            <person name="Parker M.S."/>
            <person name="Petit J.L."/>
            <person name="Porcel B.M."/>
            <person name="Poulsen N."/>
            <person name="Robison M."/>
            <person name="Rychlewski L."/>
            <person name="Rynearson T.A."/>
            <person name="Schmutz J."/>
            <person name="Shapiro H."/>
            <person name="Siaut M."/>
            <person name="Stanley M."/>
            <person name="Sussman M.R."/>
            <person name="Taylor A.R."/>
            <person name="Vardi A."/>
            <person name="von Dassow P."/>
            <person name="Vyverman W."/>
            <person name="Willis A."/>
            <person name="Wyrwicz L.S."/>
            <person name="Rokhsar D.S."/>
            <person name="Weissenbach J."/>
            <person name="Armbrust E.V."/>
            <person name="Green B.R."/>
            <person name="Van de Peer Y."/>
            <person name="Grigoriev I.V."/>
        </authorList>
    </citation>
    <scope>NUCLEOTIDE SEQUENCE [LARGE SCALE GENOMIC DNA]</scope>
    <source>
        <strain evidence="1 2">CCMP1335</strain>
    </source>
</reference>
<dbReference type="InParanoid" id="B8C499"/>
<evidence type="ECO:0000313" key="1">
    <source>
        <dbReference type="EMBL" id="EED91685.1"/>
    </source>
</evidence>
<proteinExistence type="predicted"/>
<dbReference type="Proteomes" id="UP000001449">
    <property type="component" value="Chromosome 6"/>
</dbReference>
<reference evidence="1 2" key="1">
    <citation type="journal article" date="2004" name="Science">
        <title>The genome of the diatom Thalassiosira pseudonana: ecology, evolution, and metabolism.</title>
        <authorList>
            <person name="Armbrust E.V."/>
            <person name="Berges J.A."/>
            <person name="Bowler C."/>
            <person name="Green B.R."/>
            <person name="Martinez D."/>
            <person name="Putnam N.H."/>
            <person name="Zhou S."/>
            <person name="Allen A.E."/>
            <person name="Apt K.E."/>
            <person name="Bechner M."/>
            <person name="Brzezinski M.A."/>
            <person name="Chaal B.K."/>
            <person name="Chiovitti A."/>
            <person name="Davis A.K."/>
            <person name="Demarest M.S."/>
            <person name="Detter J.C."/>
            <person name="Glavina T."/>
            <person name="Goodstein D."/>
            <person name="Hadi M.Z."/>
            <person name="Hellsten U."/>
            <person name="Hildebrand M."/>
            <person name="Jenkins B.D."/>
            <person name="Jurka J."/>
            <person name="Kapitonov V.V."/>
            <person name="Kroger N."/>
            <person name="Lau W.W."/>
            <person name="Lane T.W."/>
            <person name="Larimer F.W."/>
            <person name="Lippmeier J.C."/>
            <person name="Lucas S."/>
            <person name="Medina M."/>
            <person name="Montsant A."/>
            <person name="Obornik M."/>
            <person name="Parker M.S."/>
            <person name="Palenik B."/>
            <person name="Pazour G.J."/>
            <person name="Richardson P.M."/>
            <person name="Rynearson T.A."/>
            <person name="Saito M.A."/>
            <person name="Schwartz D.C."/>
            <person name="Thamatrakoln K."/>
            <person name="Valentin K."/>
            <person name="Vardi A."/>
            <person name="Wilkerson F.P."/>
            <person name="Rokhsar D.S."/>
        </authorList>
    </citation>
    <scope>NUCLEOTIDE SEQUENCE [LARGE SCALE GENOMIC DNA]</scope>
    <source>
        <strain evidence="1 2">CCMP1335</strain>
    </source>
</reference>
<evidence type="ECO:0000313" key="2">
    <source>
        <dbReference type="Proteomes" id="UP000001449"/>
    </source>
</evidence>
<gene>
    <name evidence="1" type="ORF">THAPSDRAFT_23232</name>
</gene>
<dbReference type="EMBL" id="CM000643">
    <property type="protein sequence ID" value="EED91685.1"/>
    <property type="molecule type" value="Genomic_DNA"/>
</dbReference>
<organism evidence="1 2">
    <name type="scientific">Thalassiosira pseudonana</name>
    <name type="common">Marine diatom</name>
    <name type="synonym">Cyclotella nana</name>
    <dbReference type="NCBI Taxonomy" id="35128"/>
    <lineage>
        <taxon>Eukaryota</taxon>
        <taxon>Sar</taxon>
        <taxon>Stramenopiles</taxon>
        <taxon>Ochrophyta</taxon>
        <taxon>Bacillariophyta</taxon>
        <taxon>Coscinodiscophyceae</taxon>
        <taxon>Thalassiosirophycidae</taxon>
        <taxon>Thalassiosirales</taxon>
        <taxon>Thalassiosiraceae</taxon>
        <taxon>Thalassiosira</taxon>
    </lineage>
</organism>
<evidence type="ECO:0008006" key="3">
    <source>
        <dbReference type="Google" id="ProtNLM"/>
    </source>
</evidence>